<evidence type="ECO:0000256" key="1">
    <source>
        <dbReference type="ARBA" id="ARBA00022692"/>
    </source>
</evidence>
<reference evidence="6" key="1">
    <citation type="submission" date="2012-08" db="EMBL/GenBank/DDBJ databases">
        <title>The Genome Sequence of Wuchereria bancrofti.</title>
        <authorList>
            <person name="Nutman T.B."/>
            <person name="Fink D.L."/>
            <person name="Russ C."/>
            <person name="Young S."/>
            <person name="Zeng Q."/>
            <person name="Koehrsen M."/>
            <person name="Alvarado L."/>
            <person name="Berlin A."/>
            <person name="Chapman S.B."/>
            <person name="Chen Z."/>
            <person name="Freedman E."/>
            <person name="Gellesch M."/>
            <person name="Goldberg J."/>
            <person name="Griggs A."/>
            <person name="Gujja S."/>
            <person name="Heilman E.R."/>
            <person name="Heiman D."/>
            <person name="Hepburn T."/>
            <person name="Howarth C."/>
            <person name="Jen D."/>
            <person name="Larson L."/>
            <person name="Lewis B."/>
            <person name="Mehta T."/>
            <person name="Park D."/>
            <person name="Pearson M."/>
            <person name="Roberts A."/>
            <person name="Saif S."/>
            <person name="Shea T."/>
            <person name="Shenoy N."/>
            <person name="Sisk P."/>
            <person name="Stolte C."/>
            <person name="Sykes S."/>
            <person name="Walk T."/>
            <person name="White J."/>
            <person name="Yandava C."/>
            <person name="Haas B."/>
            <person name="Henn M.R."/>
            <person name="Nusbaum C."/>
            <person name="Birren B."/>
        </authorList>
    </citation>
    <scope>NUCLEOTIDE SEQUENCE [LARGE SCALE GENOMIC DNA]</scope>
    <source>
        <strain evidence="6">NA</strain>
    </source>
</reference>
<keyword evidence="3" id="KW-0106">Calcium</keyword>
<keyword evidence="2" id="KW-0472">Membrane</keyword>
<evidence type="ECO:0000256" key="3">
    <source>
        <dbReference type="PROSITE-ProRule" id="PRU00043"/>
    </source>
</evidence>
<dbReference type="GO" id="GO:0005886">
    <property type="term" value="C:plasma membrane"/>
    <property type="evidence" value="ECO:0007669"/>
    <property type="project" value="UniProtKB-SubCell"/>
</dbReference>
<sequence>VSPFTTILQVQASDADVALNSQIYYSLVEWSLDFMVDPISGAIRNLRPLESGTYELTVLAEDRASRLFRKKAHSDDGNNLFNHNKAKAVLFSLINKFSFTSENSTSTVHIELNIGSPLSIACISST</sequence>
<name>J9ADR9_WUCBA</name>
<dbReference type="AlphaFoldDB" id="J9ADR9"/>
<evidence type="ECO:0000313" key="5">
    <source>
        <dbReference type="EMBL" id="EJW72140.1"/>
    </source>
</evidence>
<dbReference type="GO" id="GO:0007156">
    <property type="term" value="P:homophilic cell adhesion via plasma membrane adhesion molecules"/>
    <property type="evidence" value="ECO:0007669"/>
    <property type="project" value="InterPro"/>
</dbReference>
<organism evidence="5 6">
    <name type="scientific">Wuchereria bancrofti</name>
    <dbReference type="NCBI Taxonomy" id="6293"/>
    <lineage>
        <taxon>Eukaryota</taxon>
        <taxon>Metazoa</taxon>
        <taxon>Ecdysozoa</taxon>
        <taxon>Nematoda</taxon>
        <taxon>Chromadorea</taxon>
        <taxon>Rhabditida</taxon>
        <taxon>Spirurina</taxon>
        <taxon>Spiruromorpha</taxon>
        <taxon>Filarioidea</taxon>
        <taxon>Onchocercidae</taxon>
        <taxon>Wuchereria</taxon>
    </lineage>
</organism>
<dbReference type="PANTHER" id="PTHR24026:SF126">
    <property type="entry name" value="PROTOCADHERIN FAT 4"/>
    <property type="match status" value="1"/>
</dbReference>
<proteinExistence type="predicted"/>
<dbReference type="GO" id="GO:0005509">
    <property type="term" value="F:calcium ion binding"/>
    <property type="evidence" value="ECO:0007669"/>
    <property type="project" value="UniProtKB-UniRule"/>
</dbReference>
<dbReference type="PROSITE" id="PS50268">
    <property type="entry name" value="CADHERIN_2"/>
    <property type="match status" value="1"/>
</dbReference>
<dbReference type="InterPro" id="IPR015919">
    <property type="entry name" value="Cadherin-like_sf"/>
</dbReference>
<accession>J9ADR9</accession>
<dbReference type="PANTHER" id="PTHR24026">
    <property type="entry name" value="FAT ATYPICAL CADHERIN-RELATED"/>
    <property type="match status" value="1"/>
</dbReference>
<dbReference type="EMBL" id="ADBV01016838">
    <property type="protein sequence ID" value="EJW72140.1"/>
    <property type="molecule type" value="Genomic_DNA"/>
</dbReference>
<evidence type="ECO:0000259" key="4">
    <source>
        <dbReference type="PROSITE" id="PS50268"/>
    </source>
</evidence>
<dbReference type="InterPro" id="IPR002126">
    <property type="entry name" value="Cadherin-like_dom"/>
</dbReference>
<protein>
    <recommendedName>
        <fullName evidence="4">Cadherin domain-containing protein</fullName>
    </recommendedName>
</protein>
<gene>
    <name evidence="5" type="ORF">WUBG_16954</name>
</gene>
<dbReference type="CDD" id="cd11304">
    <property type="entry name" value="Cadherin_repeat"/>
    <property type="match status" value="1"/>
</dbReference>
<evidence type="ECO:0000256" key="2">
    <source>
        <dbReference type="ARBA" id="ARBA00022989"/>
    </source>
</evidence>
<dbReference type="Gene3D" id="2.60.40.60">
    <property type="entry name" value="Cadherins"/>
    <property type="match status" value="1"/>
</dbReference>
<dbReference type="Pfam" id="PF00028">
    <property type="entry name" value="Cadherin"/>
    <property type="match status" value="1"/>
</dbReference>
<keyword evidence="1" id="KW-0812">Transmembrane</keyword>
<feature type="non-terminal residue" evidence="5">
    <location>
        <position position="1"/>
    </location>
</feature>
<feature type="domain" description="Cadherin" evidence="4">
    <location>
        <begin position="5"/>
        <end position="65"/>
    </location>
</feature>
<keyword evidence="2" id="KW-1133">Transmembrane helix</keyword>
<dbReference type="Proteomes" id="UP000004810">
    <property type="component" value="Unassembled WGS sequence"/>
</dbReference>
<dbReference type="SUPFAM" id="SSF49313">
    <property type="entry name" value="Cadherin-like"/>
    <property type="match status" value="1"/>
</dbReference>
<evidence type="ECO:0000313" key="6">
    <source>
        <dbReference type="Proteomes" id="UP000004810"/>
    </source>
</evidence>
<comment type="caution">
    <text evidence="5">The sequence shown here is derived from an EMBL/GenBank/DDBJ whole genome shotgun (WGS) entry which is preliminary data.</text>
</comment>